<feature type="region of interest" description="Disordered" evidence="1">
    <location>
        <begin position="46"/>
        <end position="70"/>
    </location>
</feature>
<dbReference type="RefSeq" id="XP_022484000.1">
    <property type="nucleotide sequence ID" value="XM_022636072.1"/>
</dbReference>
<dbReference type="AlphaFoldDB" id="A0A1F5L5R0"/>
<name>A0A1F5L5R0_PENAI</name>
<accession>A0A1F5L5R0</accession>
<keyword evidence="3" id="KW-1185">Reference proteome</keyword>
<evidence type="ECO:0000313" key="2">
    <source>
        <dbReference type="EMBL" id="OGE48545.1"/>
    </source>
</evidence>
<evidence type="ECO:0000256" key="1">
    <source>
        <dbReference type="SAM" id="MobiDB-lite"/>
    </source>
</evidence>
<proteinExistence type="predicted"/>
<organism evidence="2 3">
    <name type="scientific">Penicillium arizonense</name>
    <dbReference type="NCBI Taxonomy" id="1835702"/>
    <lineage>
        <taxon>Eukaryota</taxon>
        <taxon>Fungi</taxon>
        <taxon>Dikarya</taxon>
        <taxon>Ascomycota</taxon>
        <taxon>Pezizomycotina</taxon>
        <taxon>Eurotiomycetes</taxon>
        <taxon>Eurotiomycetidae</taxon>
        <taxon>Eurotiales</taxon>
        <taxon>Aspergillaceae</taxon>
        <taxon>Penicillium</taxon>
    </lineage>
</organism>
<dbReference type="Proteomes" id="UP000177622">
    <property type="component" value="Unassembled WGS sequence"/>
</dbReference>
<comment type="caution">
    <text evidence="2">The sequence shown here is derived from an EMBL/GenBank/DDBJ whole genome shotgun (WGS) entry which is preliminary data.</text>
</comment>
<dbReference type="EMBL" id="LXJU01000027">
    <property type="protein sequence ID" value="OGE48545.1"/>
    <property type="molecule type" value="Genomic_DNA"/>
</dbReference>
<dbReference type="GeneID" id="34580806"/>
<protein>
    <submittedName>
        <fullName evidence="2">Uncharacterized protein</fullName>
    </submittedName>
</protein>
<evidence type="ECO:0000313" key="3">
    <source>
        <dbReference type="Proteomes" id="UP000177622"/>
    </source>
</evidence>
<gene>
    <name evidence="2" type="ORF">PENARI_c027G04855</name>
</gene>
<sequence>MHKPSETPCYILLPALELTHKRLSGTVGFLVQHICCNGLLLTMRRQKPSRDNRDTSAVKPKTQPQSQILGIRRDITKPFSKAVAQPGQYENRSDKNWITVAFQASSSHSHLTSLPHKQWEERLAISECGYS</sequence>
<reference evidence="2 3" key="1">
    <citation type="journal article" date="2016" name="Sci. Rep.">
        <title>Penicillium arizonense, a new, genome sequenced fungal species, reveals a high chemical diversity in secreted metabolites.</title>
        <authorList>
            <person name="Grijseels S."/>
            <person name="Nielsen J.C."/>
            <person name="Randelovic M."/>
            <person name="Nielsen J."/>
            <person name="Nielsen K.F."/>
            <person name="Workman M."/>
            <person name="Frisvad J.C."/>
        </authorList>
    </citation>
    <scope>NUCLEOTIDE SEQUENCE [LARGE SCALE GENOMIC DNA]</scope>
    <source>
        <strain evidence="2 3">CBS 141311</strain>
    </source>
</reference>